<dbReference type="Proteomes" id="UP001161405">
    <property type="component" value="Unassembled WGS sequence"/>
</dbReference>
<dbReference type="Gene3D" id="3.10.20.440">
    <property type="entry name" value="2Fe-2S iron-sulphur cluster binding domain, sarcosine oxidase, alpha subunit, N-terminal domain"/>
    <property type="match status" value="1"/>
</dbReference>
<sequence length="619" mass="66560">MQPYRFEKKPGSPFSGTLIDRSKPISFTINGREFPAFEGDTLLSGLLANGCKSWRRSDGTIVPLNSRTIEELNTREAKNGEVEFWCGDRTLRSGLVLETEPTRGLVSKLARSMQFGRDLCLATKNKHQHTPYELPLAASQTADFVVIGGGIAGMQAALAAAKRNHSVTVYECSSRLGGMCDYYGQAEDEEAPEALISRLSSQVLSHQKISVKLLSKVLDVRPGRALVLSSDVAGNSGAKQSLFWTNYKFLAIAVGADYGDRNLNGHSALSSAHHVFRMAADYGVKPVAPLSIMTGGNSGFRLGQLLLETGIEFGGIYDPRVEPTSRHIDFAKAVGVHMHFGQTPSALHASPRGIEVEFSSAAFSGGPSTKKQFENLIVSHAPAPNLDFWVRSGGHCELDADGRIKPATKVYSNVALIGAASGSMTQIACISEAEERTIQLLGEKCGARRIYTGLYKYESDPQPLTFLTRAATEEGIRASANAPKFSAKPGRNALSEFLFERSAAGRSMSQIQAIGAFAIQDDNTAGNVALDFSETIKSRFETPCVAAISPQGYLNLSVGQLVYDADGVNQTPSLRGVVVEIDGDFAVVMDNSFYQTGQNVFVRTRGGFFAATVGEPADA</sequence>
<accession>A0ABQ5UVE9</accession>
<reference evidence="3" key="1">
    <citation type="journal article" date="2014" name="Int. J. Syst. Evol. Microbiol.">
        <title>Complete genome of a new Firmicutes species belonging to the dominant human colonic microbiota ('Ruminococcus bicirculans') reveals two chromosomes and a selective capacity to utilize plant glucans.</title>
        <authorList>
            <consortium name="NISC Comparative Sequencing Program"/>
            <person name="Wegmann U."/>
            <person name="Louis P."/>
            <person name="Goesmann A."/>
            <person name="Henrissat B."/>
            <person name="Duncan S.H."/>
            <person name="Flint H.J."/>
        </authorList>
    </citation>
    <scope>NUCLEOTIDE SEQUENCE</scope>
    <source>
        <strain evidence="3">NBRC 107169</strain>
    </source>
</reference>
<dbReference type="InterPro" id="IPR042204">
    <property type="entry name" value="2Fe-2S-bd_N"/>
</dbReference>
<dbReference type="InterPro" id="IPR023753">
    <property type="entry name" value="FAD/NAD-binding_dom"/>
</dbReference>
<evidence type="ECO:0000256" key="1">
    <source>
        <dbReference type="ARBA" id="ARBA00023002"/>
    </source>
</evidence>
<dbReference type="Pfam" id="PF13510">
    <property type="entry name" value="Fer2_4"/>
    <property type="match status" value="1"/>
</dbReference>
<dbReference type="PRINTS" id="PR00411">
    <property type="entry name" value="PNDRDTASEI"/>
</dbReference>
<keyword evidence="1" id="KW-0560">Oxidoreductase</keyword>
<evidence type="ECO:0000259" key="2">
    <source>
        <dbReference type="Pfam" id="PF07992"/>
    </source>
</evidence>
<dbReference type="InterPro" id="IPR036188">
    <property type="entry name" value="FAD/NAD-bd_sf"/>
</dbReference>
<reference evidence="3" key="2">
    <citation type="submission" date="2023-01" db="EMBL/GenBank/DDBJ databases">
        <title>Draft genome sequence of Maritalea porphyrae strain NBRC 107169.</title>
        <authorList>
            <person name="Sun Q."/>
            <person name="Mori K."/>
        </authorList>
    </citation>
    <scope>NUCLEOTIDE SEQUENCE</scope>
    <source>
        <strain evidence="3">NBRC 107169</strain>
    </source>
</reference>
<proteinExistence type="predicted"/>
<dbReference type="Pfam" id="PF07992">
    <property type="entry name" value="Pyr_redox_2"/>
    <property type="match status" value="1"/>
</dbReference>
<organism evidence="3 4">
    <name type="scientific">Maritalea porphyrae</name>
    <dbReference type="NCBI Taxonomy" id="880732"/>
    <lineage>
        <taxon>Bacteria</taxon>
        <taxon>Pseudomonadati</taxon>
        <taxon>Pseudomonadota</taxon>
        <taxon>Alphaproteobacteria</taxon>
        <taxon>Hyphomicrobiales</taxon>
        <taxon>Devosiaceae</taxon>
        <taxon>Maritalea</taxon>
    </lineage>
</organism>
<protein>
    <recommendedName>
        <fullName evidence="2">FAD/NAD(P)-binding domain-containing protein</fullName>
    </recommendedName>
</protein>
<comment type="caution">
    <text evidence="3">The sequence shown here is derived from an EMBL/GenBank/DDBJ whole genome shotgun (WGS) entry which is preliminary data.</text>
</comment>
<name>A0ABQ5UVE9_9HYPH</name>
<evidence type="ECO:0000313" key="4">
    <source>
        <dbReference type="Proteomes" id="UP001161405"/>
    </source>
</evidence>
<feature type="domain" description="FAD/NAD(P)-binding" evidence="2">
    <location>
        <begin position="143"/>
        <end position="273"/>
    </location>
</feature>
<gene>
    <name evidence="3" type="ORF">GCM10007879_22110</name>
</gene>
<evidence type="ECO:0000313" key="3">
    <source>
        <dbReference type="EMBL" id="GLQ17962.1"/>
    </source>
</evidence>
<dbReference type="SUPFAM" id="SSF51905">
    <property type="entry name" value="FAD/NAD(P)-binding domain"/>
    <property type="match status" value="1"/>
</dbReference>
<dbReference type="RefSeq" id="WP_284364486.1">
    <property type="nucleotide sequence ID" value="NZ_BSNI01000002.1"/>
</dbReference>
<dbReference type="Gene3D" id="3.40.50.720">
    <property type="entry name" value="NAD(P)-binding Rossmann-like Domain"/>
    <property type="match status" value="1"/>
</dbReference>
<dbReference type="EMBL" id="BSNI01000002">
    <property type="protein sequence ID" value="GLQ17962.1"/>
    <property type="molecule type" value="Genomic_DNA"/>
</dbReference>
<keyword evidence="4" id="KW-1185">Reference proteome</keyword>